<gene>
    <name evidence="1" type="ORF">KEG57_20600</name>
</gene>
<comment type="caution">
    <text evidence="1">The sequence shown here is derived from an EMBL/GenBank/DDBJ whole genome shotgun (WGS) entry which is preliminary data.</text>
</comment>
<proteinExistence type="predicted"/>
<evidence type="ECO:0000313" key="2">
    <source>
        <dbReference type="Proteomes" id="UP001151081"/>
    </source>
</evidence>
<sequence length="105" mass="12609">MTREGHDWYKKIIAVRCEEIQRRLDSVDRIIELEYTLMARISSEWPNQATRTGRLAMQVLVTASTYRLILELWREYLESILEPENFRWTTAPPPPGWPYEQLEQQ</sequence>
<name>A0A9X4AU57_9BACT</name>
<protein>
    <submittedName>
        <fullName evidence="1">Uncharacterized protein</fullName>
    </submittedName>
</protein>
<dbReference type="RefSeq" id="WP_272421214.1">
    <property type="nucleotide sequence ID" value="NZ_JAGTJJ010000010.1"/>
</dbReference>
<evidence type="ECO:0000313" key="1">
    <source>
        <dbReference type="EMBL" id="MDC3982925.1"/>
    </source>
</evidence>
<organism evidence="1 2">
    <name type="scientific">Polyangium jinanense</name>
    <dbReference type="NCBI Taxonomy" id="2829994"/>
    <lineage>
        <taxon>Bacteria</taxon>
        <taxon>Pseudomonadati</taxon>
        <taxon>Myxococcota</taxon>
        <taxon>Polyangia</taxon>
        <taxon>Polyangiales</taxon>
        <taxon>Polyangiaceae</taxon>
        <taxon>Polyangium</taxon>
    </lineage>
</organism>
<reference evidence="1 2" key="1">
    <citation type="submission" date="2021-04" db="EMBL/GenBank/DDBJ databases">
        <title>Genome analysis of Polyangium sp.</title>
        <authorList>
            <person name="Li Y."/>
            <person name="Wang J."/>
        </authorList>
    </citation>
    <scope>NUCLEOTIDE SEQUENCE [LARGE SCALE GENOMIC DNA]</scope>
    <source>
        <strain evidence="1 2">SDU14</strain>
    </source>
</reference>
<dbReference type="EMBL" id="JAGTJJ010000010">
    <property type="protein sequence ID" value="MDC3982925.1"/>
    <property type="molecule type" value="Genomic_DNA"/>
</dbReference>
<keyword evidence="2" id="KW-1185">Reference proteome</keyword>
<accession>A0A9X4AU57</accession>
<dbReference type="Proteomes" id="UP001151081">
    <property type="component" value="Unassembled WGS sequence"/>
</dbReference>
<dbReference type="AlphaFoldDB" id="A0A9X4AU57"/>